<dbReference type="AlphaFoldDB" id="A0A975ZPZ6"/>
<evidence type="ECO:0000313" key="2">
    <source>
        <dbReference type="Proteomes" id="UP000182932"/>
    </source>
</evidence>
<accession>A0A975ZPZ6</accession>
<keyword evidence="2" id="KW-1185">Reference proteome</keyword>
<evidence type="ECO:0000313" key="1">
    <source>
        <dbReference type="EMBL" id="SEJ98732.1"/>
    </source>
</evidence>
<dbReference type="RefSeq" id="WP_274563795.1">
    <property type="nucleotide sequence ID" value="NZ_CATLQZ010000017.1"/>
</dbReference>
<name>A0A975ZPZ6_9RHOB</name>
<sequence length="41" mass="4349">MKAMFAGFAAIVLIGVAAYYGLHELGFSAQEAYSGPNVRVQ</sequence>
<dbReference type="GeneID" id="80821535"/>
<reference evidence="1 2" key="1">
    <citation type="submission" date="2016-10" db="EMBL/GenBank/DDBJ databases">
        <authorList>
            <person name="Varghese N."/>
            <person name="Submissions S."/>
        </authorList>
    </citation>
    <scope>NUCLEOTIDE SEQUENCE [LARGE SCALE GENOMIC DNA]</scope>
    <source>
        <strain evidence="1 2">FF3</strain>
    </source>
</reference>
<comment type="caution">
    <text evidence="1">The sequence shown here is derived from an EMBL/GenBank/DDBJ whole genome shotgun (WGS) entry which is preliminary data.</text>
</comment>
<organism evidence="1 2">
    <name type="scientific">Marinovum algicola</name>
    <dbReference type="NCBI Taxonomy" id="42444"/>
    <lineage>
        <taxon>Bacteria</taxon>
        <taxon>Pseudomonadati</taxon>
        <taxon>Pseudomonadota</taxon>
        <taxon>Alphaproteobacteria</taxon>
        <taxon>Rhodobacterales</taxon>
        <taxon>Roseobacteraceae</taxon>
        <taxon>Marinovum</taxon>
    </lineage>
</organism>
<gene>
    <name evidence="1" type="ORF">SAMN04487940_11687</name>
</gene>
<protein>
    <submittedName>
        <fullName evidence="1">Uncharacterized protein</fullName>
    </submittedName>
</protein>
<dbReference type="EMBL" id="FNYY01000016">
    <property type="protein sequence ID" value="SEJ98732.1"/>
    <property type="molecule type" value="Genomic_DNA"/>
</dbReference>
<proteinExistence type="predicted"/>
<dbReference type="Proteomes" id="UP000182932">
    <property type="component" value="Unassembled WGS sequence"/>
</dbReference>